<reference evidence="1" key="1">
    <citation type="submission" date="2022-10" db="EMBL/GenBank/DDBJ databases">
        <title>Tapping the CABI collections for fungal endophytes: first genome assemblies for Collariella, Neodidymelliopsis, Ascochyta clinopodiicola, Didymella pomorum, Didymosphaeria variabile, Neocosmospora piperis and Neocucurbitaria cava.</title>
        <authorList>
            <person name="Hill R."/>
        </authorList>
    </citation>
    <scope>NUCLEOTIDE SEQUENCE</scope>
    <source>
        <strain evidence="1">IMI 356814</strain>
    </source>
</reference>
<comment type="caution">
    <text evidence="1">The sequence shown here is derived from an EMBL/GenBank/DDBJ whole genome shotgun (WGS) entry which is preliminary data.</text>
</comment>
<proteinExistence type="predicted"/>
<gene>
    <name evidence="1" type="ORF">N0V83_009860</name>
</gene>
<sequence length="150" mass="16925">MSDQNTSPPLYAARHPSALTFSFSLSILQLGFKMSQKVFPPGSLNFKADIEHLLPLLPVKEGEVVRTDTLMEVIVQAARELGMEWWNHFRERAGVVFGVMHAGMIQRKWKEYRMDDGVSEALGSMELGMDEGAVFERLAEELEDALKVKI</sequence>
<dbReference type="Proteomes" id="UP001140560">
    <property type="component" value="Unassembled WGS sequence"/>
</dbReference>
<dbReference type="EMBL" id="JAPEUY010000019">
    <property type="protein sequence ID" value="KAJ4363564.1"/>
    <property type="molecule type" value="Genomic_DNA"/>
</dbReference>
<organism evidence="1 2">
    <name type="scientific">Neocucurbitaria cava</name>
    <dbReference type="NCBI Taxonomy" id="798079"/>
    <lineage>
        <taxon>Eukaryota</taxon>
        <taxon>Fungi</taxon>
        <taxon>Dikarya</taxon>
        <taxon>Ascomycota</taxon>
        <taxon>Pezizomycotina</taxon>
        <taxon>Dothideomycetes</taxon>
        <taxon>Pleosporomycetidae</taxon>
        <taxon>Pleosporales</taxon>
        <taxon>Pleosporineae</taxon>
        <taxon>Cucurbitariaceae</taxon>
        <taxon>Neocucurbitaria</taxon>
    </lineage>
</organism>
<dbReference type="AlphaFoldDB" id="A0A9W8Y107"/>
<name>A0A9W8Y107_9PLEO</name>
<keyword evidence="2" id="KW-1185">Reference proteome</keyword>
<dbReference type="OrthoDB" id="3794059at2759"/>
<accession>A0A9W8Y107</accession>
<evidence type="ECO:0000313" key="2">
    <source>
        <dbReference type="Proteomes" id="UP001140560"/>
    </source>
</evidence>
<protein>
    <submittedName>
        <fullName evidence="1">Uncharacterized protein</fullName>
    </submittedName>
</protein>
<evidence type="ECO:0000313" key="1">
    <source>
        <dbReference type="EMBL" id="KAJ4363564.1"/>
    </source>
</evidence>